<dbReference type="PROSITE" id="PS51257">
    <property type="entry name" value="PROKAR_LIPOPROTEIN"/>
    <property type="match status" value="1"/>
</dbReference>
<name>A0A506PEE0_9FLAO</name>
<evidence type="ECO:0000313" key="11">
    <source>
        <dbReference type="Proteomes" id="UP000317332"/>
    </source>
</evidence>
<dbReference type="PROSITE" id="PS52029">
    <property type="entry name" value="LD_TPASE"/>
    <property type="match status" value="1"/>
</dbReference>
<dbReference type="UniPathway" id="UPA00219"/>
<evidence type="ECO:0000256" key="2">
    <source>
        <dbReference type="ARBA" id="ARBA00005992"/>
    </source>
</evidence>
<feature type="compositionally biased region" description="Polar residues" evidence="8">
    <location>
        <begin position="35"/>
        <end position="47"/>
    </location>
</feature>
<evidence type="ECO:0000256" key="8">
    <source>
        <dbReference type="SAM" id="MobiDB-lite"/>
    </source>
</evidence>
<evidence type="ECO:0000256" key="4">
    <source>
        <dbReference type="ARBA" id="ARBA00022960"/>
    </source>
</evidence>
<dbReference type="PANTHER" id="PTHR30582">
    <property type="entry name" value="L,D-TRANSPEPTIDASE"/>
    <property type="match status" value="1"/>
</dbReference>
<dbReference type="Pfam" id="PF03734">
    <property type="entry name" value="YkuD"/>
    <property type="match status" value="1"/>
</dbReference>
<evidence type="ECO:0000256" key="5">
    <source>
        <dbReference type="ARBA" id="ARBA00022984"/>
    </source>
</evidence>
<feature type="domain" description="L,D-TPase catalytic" evidence="9">
    <location>
        <begin position="147"/>
        <end position="291"/>
    </location>
</feature>
<dbReference type="InterPro" id="IPR050979">
    <property type="entry name" value="LD-transpeptidase"/>
</dbReference>
<dbReference type="GO" id="GO:0018104">
    <property type="term" value="P:peptidoglycan-protein cross-linking"/>
    <property type="evidence" value="ECO:0007669"/>
    <property type="project" value="TreeGrafter"/>
</dbReference>
<reference evidence="10 11" key="1">
    <citation type="submission" date="2019-06" db="EMBL/GenBank/DDBJ databases">
        <title>Flavobacteriaceae Paucihalobacterium erythroidium CWB-1, complete genome.</title>
        <authorList>
            <person name="Wu S."/>
        </authorList>
    </citation>
    <scope>NUCLEOTIDE SEQUENCE [LARGE SCALE GENOMIC DNA]</scope>
    <source>
        <strain evidence="10 11">CWB-1</strain>
    </source>
</reference>
<dbReference type="Gene3D" id="2.40.440.10">
    <property type="entry name" value="L,D-transpeptidase catalytic domain-like"/>
    <property type="match status" value="1"/>
</dbReference>
<keyword evidence="11" id="KW-1185">Reference proteome</keyword>
<dbReference type="GO" id="GO:0071555">
    <property type="term" value="P:cell wall organization"/>
    <property type="evidence" value="ECO:0007669"/>
    <property type="project" value="UniProtKB-UniRule"/>
</dbReference>
<keyword evidence="5 7" id="KW-0573">Peptidoglycan synthesis</keyword>
<feature type="active site" description="Proton donor/acceptor" evidence="7">
    <location>
        <position position="251"/>
    </location>
</feature>
<feature type="active site" description="Nucleophile" evidence="7">
    <location>
        <position position="267"/>
    </location>
</feature>
<keyword evidence="4 7" id="KW-0133">Cell shape</keyword>
<gene>
    <name evidence="10" type="ORF">FJ651_14140</name>
</gene>
<dbReference type="Proteomes" id="UP000317332">
    <property type="component" value="Unassembled WGS sequence"/>
</dbReference>
<comment type="caution">
    <text evidence="10">The sequence shown here is derived from an EMBL/GenBank/DDBJ whole genome shotgun (WGS) entry which is preliminary data.</text>
</comment>
<dbReference type="GO" id="GO:0005576">
    <property type="term" value="C:extracellular region"/>
    <property type="evidence" value="ECO:0007669"/>
    <property type="project" value="TreeGrafter"/>
</dbReference>
<dbReference type="CDD" id="cd16913">
    <property type="entry name" value="YkuD_like"/>
    <property type="match status" value="1"/>
</dbReference>
<dbReference type="AlphaFoldDB" id="A0A506PEE0"/>
<dbReference type="OrthoDB" id="9787225at2"/>
<proteinExistence type="inferred from homology"/>
<feature type="region of interest" description="Disordered" evidence="8">
    <location>
        <begin position="26"/>
        <end position="47"/>
    </location>
</feature>
<dbReference type="InterPro" id="IPR005490">
    <property type="entry name" value="LD_TPept_cat_dom"/>
</dbReference>
<keyword evidence="3" id="KW-0808">Transferase</keyword>
<evidence type="ECO:0000313" key="10">
    <source>
        <dbReference type="EMBL" id="TPV31949.1"/>
    </source>
</evidence>
<sequence length="343" mass="39198">MKSMSFVILLVAGVIFSCINKTEPATLHENKSPSKKATTSSNSLNSYENPETIRVNKDIPIKHYFKWMDSVVFGLNATHNYATNEYILVHNNHWILDTLSKTDYYYLKEKGIFNEDSQYLLALRKNQVLIVPDSLQTERIKSQLDNTYLDLNIPEFKMRIIQNGQALYKFPVRVGQNSTRFLAMANREVDLRTKPGVGTIIRVNKQPAFINPKDNHRYHSTRRDDGMVTKLPAIPWIEPAINGVSLGQLIHPTTNLETLEKAYSNGCVGLRESDAWIVYYYAPVGTKVVFRYDLKGKDEAGNTVEFNNIYPGFEKLSIQKETTETALYKIDGKPISVCYCHLE</sequence>
<protein>
    <submittedName>
        <fullName evidence="10">L,D-transpeptidase</fullName>
    </submittedName>
</protein>
<dbReference type="GO" id="GO:0008360">
    <property type="term" value="P:regulation of cell shape"/>
    <property type="evidence" value="ECO:0007669"/>
    <property type="project" value="UniProtKB-UniRule"/>
</dbReference>
<evidence type="ECO:0000256" key="7">
    <source>
        <dbReference type="PROSITE-ProRule" id="PRU01373"/>
    </source>
</evidence>
<dbReference type="InterPro" id="IPR038063">
    <property type="entry name" value="Transpep_catalytic_dom"/>
</dbReference>
<evidence type="ECO:0000256" key="3">
    <source>
        <dbReference type="ARBA" id="ARBA00022679"/>
    </source>
</evidence>
<evidence type="ECO:0000259" key="9">
    <source>
        <dbReference type="PROSITE" id="PS52029"/>
    </source>
</evidence>
<dbReference type="GO" id="GO:0016740">
    <property type="term" value="F:transferase activity"/>
    <property type="evidence" value="ECO:0007669"/>
    <property type="project" value="UniProtKB-KW"/>
</dbReference>
<evidence type="ECO:0000256" key="1">
    <source>
        <dbReference type="ARBA" id="ARBA00004752"/>
    </source>
</evidence>
<keyword evidence="6 7" id="KW-0961">Cell wall biogenesis/degradation</keyword>
<dbReference type="SUPFAM" id="SSF141523">
    <property type="entry name" value="L,D-transpeptidase catalytic domain-like"/>
    <property type="match status" value="1"/>
</dbReference>
<comment type="pathway">
    <text evidence="1 7">Cell wall biogenesis; peptidoglycan biosynthesis.</text>
</comment>
<organism evidence="10 11">
    <name type="scientific">Paucihalobacter ruber</name>
    <dbReference type="NCBI Taxonomy" id="2567861"/>
    <lineage>
        <taxon>Bacteria</taxon>
        <taxon>Pseudomonadati</taxon>
        <taxon>Bacteroidota</taxon>
        <taxon>Flavobacteriia</taxon>
        <taxon>Flavobacteriales</taxon>
        <taxon>Flavobacteriaceae</taxon>
        <taxon>Paucihalobacter</taxon>
    </lineage>
</organism>
<dbReference type="EMBL" id="VHIQ01000007">
    <property type="protein sequence ID" value="TPV31949.1"/>
    <property type="molecule type" value="Genomic_DNA"/>
</dbReference>
<accession>A0A506PEE0</accession>
<dbReference type="GO" id="GO:0071972">
    <property type="term" value="F:peptidoglycan L,D-transpeptidase activity"/>
    <property type="evidence" value="ECO:0007669"/>
    <property type="project" value="TreeGrafter"/>
</dbReference>
<dbReference type="RefSeq" id="WP_140991226.1">
    <property type="nucleotide sequence ID" value="NZ_VHIQ01000007.1"/>
</dbReference>
<comment type="similarity">
    <text evidence="2">Belongs to the YkuD family.</text>
</comment>
<evidence type="ECO:0000256" key="6">
    <source>
        <dbReference type="ARBA" id="ARBA00023316"/>
    </source>
</evidence>